<accession>A0A372L6N5</accession>
<reference evidence="4 5" key="1">
    <citation type="submission" date="2018-08" db="EMBL/GenBank/DDBJ databases">
        <title>Bacillus chawlae sp. nov., Bacillus glennii sp. nov., and Bacillus saganii sp. nov. Isolated from the Vehicle Assembly Building at Kennedy Space Center where the Viking Spacecraft were Assembled.</title>
        <authorList>
            <person name="Seuylemezian A."/>
            <person name="Vaishampayan P."/>
        </authorList>
    </citation>
    <scope>NUCLEOTIDE SEQUENCE [LARGE SCALE GENOMIC DNA]</scope>
    <source>
        <strain evidence="4 5">V44-8</strain>
    </source>
</reference>
<dbReference type="EMBL" id="QVTD01000022">
    <property type="protein sequence ID" value="RFU60762.1"/>
    <property type="molecule type" value="Genomic_DNA"/>
</dbReference>
<dbReference type="GO" id="GO:0006644">
    <property type="term" value="P:phospholipid metabolic process"/>
    <property type="evidence" value="ECO:0007669"/>
    <property type="project" value="InterPro"/>
</dbReference>
<dbReference type="InterPro" id="IPR013607">
    <property type="entry name" value="Phospholipase_A2-like"/>
</dbReference>
<evidence type="ECO:0000313" key="5">
    <source>
        <dbReference type="Proteomes" id="UP000262939"/>
    </source>
</evidence>
<comment type="subcellular location">
    <subcellularLocation>
        <location evidence="1">Secreted</location>
    </subcellularLocation>
</comment>
<dbReference type="RefSeq" id="WP_117324399.1">
    <property type="nucleotide sequence ID" value="NZ_QVTD01000022.1"/>
</dbReference>
<proteinExistence type="predicted"/>
<gene>
    <name evidence="4" type="ORF">D0466_20640</name>
</gene>
<name>A0A372L6N5_9BACI</name>
<organism evidence="4 5">
    <name type="scientific">Peribacillus glennii</name>
    <dbReference type="NCBI Taxonomy" id="2303991"/>
    <lineage>
        <taxon>Bacteria</taxon>
        <taxon>Bacillati</taxon>
        <taxon>Bacillota</taxon>
        <taxon>Bacilli</taxon>
        <taxon>Bacillales</taxon>
        <taxon>Bacillaceae</taxon>
        <taxon>Peribacillus</taxon>
    </lineage>
</organism>
<dbReference type="SUPFAM" id="SSF48619">
    <property type="entry name" value="Phospholipase A2, PLA2"/>
    <property type="match status" value="1"/>
</dbReference>
<dbReference type="Gene3D" id="1.20.90.10">
    <property type="entry name" value="Phospholipase A2 domain"/>
    <property type="match status" value="1"/>
</dbReference>
<dbReference type="PROSITE" id="PS00118">
    <property type="entry name" value="PA2_HIS"/>
    <property type="match status" value="1"/>
</dbReference>
<dbReference type="AlphaFoldDB" id="A0A372L6N5"/>
<dbReference type="InterPro" id="IPR033113">
    <property type="entry name" value="PLA2_histidine"/>
</dbReference>
<dbReference type="GO" id="GO:0005576">
    <property type="term" value="C:extracellular region"/>
    <property type="evidence" value="ECO:0007669"/>
    <property type="project" value="UniProtKB-SubCell"/>
</dbReference>
<feature type="domain" description="Phospholipase A2-like" evidence="3">
    <location>
        <begin position="13"/>
        <end position="43"/>
    </location>
</feature>
<keyword evidence="2" id="KW-0964">Secreted</keyword>
<dbReference type="Proteomes" id="UP000262939">
    <property type="component" value="Unassembled WGS sequence"/>
</dbReference>
<evidence type="ECO:0000256" key="2">
    <source>
        <dbReference type="ARBA" id="ARBA00022525"/>
    </source>
</evidence>
<evidence type="ECO:0000259" key="3">
    <source>
        <dbReference type="Pfam" id="PF08398"/>
    </source>
</evidence>
<dbReference type="GO" id="GO:0050482">
    <property type="term" value="P:arachidonate secretion"/>
    <property type="evidence" value="ECO:0007669"/>
    <property type="project" value="InterPro"/>
</dbReference>
<dbReference type="Pfam" id="PF08398">
    <property type="entry name" value="Phospholip_A2_4"/>
    <property type="match status" value="1"/>
</dbReference>
<sequence length="105" mass="11735">MATSEERGLPSCIFPGYKYCGPNCSGPGAPTNSVDNCCRKHDHCLERGGSPCKCDTNFINCLRSKMDPHTLMGRQAALMYGFMKMRIMRTCGGSNSSQNEKRRFW</sequence>
<protein>
    <submittedName>
        <fullName evidence="4">Phospholipase</fullName>
    </submittedName>
</protein>
<evidence type="ECO:0000313" key="4">
    <source>
        <dbReference type="EMBL" id="RFU60762.1"/>
    </source>
</evidence>
<evidence type="ECO:0000256" key="1">
    <source>
        <dbReference type="ARBA" id="ARBA00004613"/>
    </source>
</evidence>
<dbReference type="GO" id="GO:0004623">
    <property type="term" value="F:phospholipase A2 activity"/>
    <property type="evidence" value="ECO:0007669"/>
    <property type="project" value="InterPro"/>
</dbReference>
<comment type="caution">
    <text evidence="4">The sequence shown here is derived from an EMBL/GenBank/DDBJ whole genome shotgun (WGS) entry which is preliminary data.</text>
</comment>
<keyword evidence="5" id="KW-1185">Reference proteome</keyword>
<dbReference type="OrthoDB" id="5125543at2"/>
<dbReference type="GO" id="GO:0005198">
    <property type="term" value="F:structural molecule activity"/>
    <property type="evidence" value="ECO:0007669"/>
    <property type="project" value="InterPro"/>
</dbReference>
<dbReference type="InterPro" id="IPR036444">
    <property type="entry name" value="PLipase_A2_dom_sf"/>
</dbReference>